<dbReference type="EMBL" id="CAAALY010095063">
    <property type="protein sequence ID" value="VEL28431.1"/>
    <property type="molecule type" value="Genomic_DNA"/>
</dbReference>
<comment type="caution">
    <text evidence="1">The sequence shown here is derived from an EMBL/GenBank/DDBJ whole genome shotgun (WGS) entry which is preliminary data.</text>
</comment>
<protein>
    <submittedName>
        <fullName evidence="1">Uncharacterized protein</fullName>
    </submittedName>
</protein>
<organism evidence="1 2">
    <name type="scientific">Protopolystoma xenopodis</name>
    <dbReference type="NCBI Taxonomy" id="117903"/>
    <lineage>
        <taxon>Eukaryota</taxon>
        <taxon>Metazoa</taxon>
        <taxon>Spiralia</taxon>
        <taxon>Lophotrochozoa</taxon>
        <taxon>Platyhelminthes</taxon>
        <taxon>Monogenea</taxon>
        <taxon>Polyopisthocotylea</taxon>
        <taxon>Polystomatidea</taxon>
        <taxon>Polystomatidae</taxon>
        <taxon>Protopolystoma</taxon>
    </lineage>
</organism>
<sequence length="136" mass="15177">MDRQRSWGRLRPFAVLFTSKSHLGLSVAGRGLRNLVAMTQAFAAVADRRLCADTSRQDYQSSRLEPCSISPYLNASFIDELPFTIARVPLHKVRGGPPRKTSKLQEGQDEDHICCTMYEGISVLHTEAVRSTPTKT</sequence>
<dbReference type="Proteomes" id="UP000784294">
    <property type="component" value="Unassembled WGS sequence"/>
</dbReference>
<name>A0A3S5CKD7_9PLAT</name>
<accession>A0A3S5CKD7</accession>
<keyword evidence="2" id="KW-1185">Reference proteome</keyword>
<evidence type="ECO:0000313" key="1">
    <source>
        <dbReference type="EMBL" id="VEL28431.1"/>
    </source>
</evidence>
<evidence type="ECO:0000313" key="2">
    <source>
        <dbReference type="Proteomes" id="UP000784294"/>
    </source>
</evidence>
<proteinExistence type="predicted"/>
<dbReference type="AlphaFoldDB" id="A0A3S5CKD7"/>
<reference evidence="1" key="1">
    <citation type="submission" date="2018-11" db="EMBL/GenBank/DDBJ databases">
        <authorList>
            <consortium name="Pathogen Informatics"/>
        </authorList>
    </citation>
    <scope>NUCLEOTIDE SEQUENCE</scope>
</reference>
<gene>
    <name evidence="1" type="ORF">PXEA_LOCUS21871</name>
</gene>